<accession>A0AAN9UE82</accession>
<dbReference type="AlphaFoldDB" id="A0AAN9UE82"/>
<comment type="caution">
    <text evidence="1">The sequence shown here is derived from an EMBL/GenBank/DDBJ whole genome shotgun (WGS) entry which is preliminary data.</text>
</comment>
<reference evidence="1 2" key="1">
    <citation type="submission" date="2024-02" db="EMBL/GenBank/DDBJ databases">
        <title>De novo assembly and annotation of 12 fungi associated with fruit tree decline syndrome in Ontario, Canada.</title>
        <authorList>
            <person name="Sulman M."/>
            <person name="Ellouze W."/>
            <person name="Ilyukhin E."/>
        </authorList>
    </citation>
    <scope>NUCLEOTIDE SEQUENCE [LARGE SCALE GENOMIC DNA]</scope>
    <source>
        <strain evidence="1 2">M11/M66-122</strain>
    </source>
</reference>
<evidence type="ECO:0000313" key="1">
    <source>
        <dbReference type="EMBL" id="KAK7744745.1"/>
    </source>
</evidence>
<protein>
    <submittedName>
        <fullName evidence="1">Uncharacterized protein</fullName>
    </submittedName>
</protein>
<evidence type="ECO:0000313" key="2">
    <source>
        <dbReference type="Proteomes" id="UP001320420"/>
    </source>
</evidence>
<dbReference type="Proteomes" id="UP001320420">
    <property type="component" value="Unassembled WGS sequence"/>
</dbReference>
<keyword evidence="2" id="KW-1185">Reference proteome</keyword>
<organism evidence="1 2">
    <name type="scientific">Diatrype stigma</name>
    <dbReference type="NCBI Taxonomy" id="117547"/>
    <lineage>
        <taxon>Eukaryota</taxon>
        <taxon>Fungi</taxon>
        <taxon>Dikarya</taxon>
        <taxon>Ascomycota</taxon>
        <taxon>Pezizomycotina</taxon>
        <taxon>Sordariomycetes</taxon>
        <taxon>Xylariomycetidae</taxon>
        <taxon>Xylariales</taxon>
        <taxon>Diatrypaceae</taxon>
        <taxon>Diatrype</taxon>
    </lineage>
</organism>
<gene>
    <name evidence="1" type="ORF">SLS62_010047</name>
</gene>
<proteinExistence type="predicted"/>
<sequence length="123" mass="12536">MAVLVAMVSAGPLLNDRQNGVTCQTSDGSPETGDVTSVINELKGRGGACPNTNGEASDCTTLVSHNSGAIGVCGEVDNDSTQLTCEEVANYGNQIQQTCLSNGKAGGQFTVSAGKRVILFHSS</sequence>
<dbReference type="EMBL" id="JAKJXP020000116">
    <property type="protein sequence ID" value="KAK7744745.1"/>
    <property type="molecule type" value="Genomic_DNA"/>
</dbReference>
<name>A0AAN9UE82_9PEZI</name>